<dbReference type="InterPro" id="IPR036812">
    <property type="entry name" value="NAD(P)_OxRdtase_dom_sf"/>
</dbReference>
<name>A0A841C7M9_9PSEU</name>
<dbReference type="PANTHER" id="PTHR43364">
    <property type="entry name" value="NADH-SPECIFIC METHYLGLYOXAL REDUCTASE-RELATED"/>
    <property type="match status" value="1"/>
</dbReference>
<comment type="caution">
    <text evidence="3">The sequence shown here is derived from an EMBL/GenBank/DDBJ whole genome shotgun (WGS) entry which is preliminary data.</text>
</comment>
<dbReference type="PANTHER" id="PTHR43364:SF6">
    <property type="entry name" value="OXIDOREDUCTASE-RELATED"/>
    <property type="match status" value="1"/>
</dbReference>
<dbReference type="RefSeq" id="WP_184688840.1">
    <property type="nucleotide sequence ID" value="NZ_JACHJN010000002.1"/>
</dbReference>
<sequence length="315" mass="33324">MTKLGTSDLDVSRLCLGGNVFGWTADEEASFAVLDAYVAAGGNFVDTADVYSAWGDAHVGGESETVIGRWLKARGNRDAVIVATKVGMLEVGGLDNLRADTIATAAENSLRRLGVDHIDLYYAHQDDPKTPQEETLAAFDALVKAGKVRYVAASNYTAARLTSALEVSEREGFAEYVALQQHYNLVERSYEGELSTAVADAGLSSAPYWSLAKGFLTGKYRPGVEVESVRAAGASKYLDDRGLRVLAALDEVAAAHGTSVASVALAWLAAQPTVAAPIASARTADQLDDLLPALELELKADEIARLTAASEVQIS</sequence>
<accession>A0A841C7M9</accession>
<proteinExistence type="predicted"/>
<dbReference type="EMBL" id="JACHJN010000002">
    <property type="protein sequence ID" value="MBB5954502.1"/>
    <property type="molecule type" value="Genomic_DNA"/>
</dbReference>
<dbReference type="GO" id="GO:0016491">
    <property type="term" value="F:oxidoreductase activity"/>
    <property type="evidence" value="ECO:0007669"/>
    <property type="project" value="UniProtKB-KW"/>
</dbReference>
<organism evidence="3 4">
    <name type="scientific">Saccharothrix tamanrassetensis</name>
    <dbReference type="NCBI Taxonomy" id="1051531"/>
    <lineage>
        <taxon>Bacteria</taxon>
        <taxon>Bacillati</taxon>
        <taxon>Actinomycetota</taxon>
        <taxon>Actinomycetes</taxon>
        <taxon>Pseudonocardiales</taxon>
        <taxon>Pseudonocardiaceae</taxon>
        <taxon>Saccharothrix</taxon>
    </lineage>
</organism>
<evidence type="ECO:0000256" key="1">
    <source>
        <dbReference type="ARBA" id="ARBA00023002"/>
    </source>
</evidence>
<dbReference type="GO" id="GO:0005829">
    <property type="term" value="C:cytosol"/>
    <property type="evidence" value="ECO:0007669"/>
    <property type="project" value="UniProtKB-ARBA"/>
</dbReference>
<keyword evidence="4" id="KW-1185">Reference proteome</keyword>
<dbReference type="Gene3D" id="3.20.20.100">
    <property type="entry name" value="NADP-dependent oxidoreductase domain"/>
    <property type="match status" value="1"/>
</dbReference>
<dbReference type="InterPro" id="IPR050523">
    <property type="entry name" value="AKR_Detox_Biosynth"/>
</dbReference>
<gene>
    <name evidence="3" type="ORF">FHS29_001072</name>
</gene>
<evidence type="ECO:0000259" key="2">
    <source>
        <dbReference type="Pfam" id="PF00248"/>
    </source>
</evidence>
<feature type="domain" description="NADP-dependent oxidoreductase" evidence="2">
    <location>
        <begin position="13"/>
        <end position="310"/>
    </location>
</feature>
<dbReference type="SUPFAM" id="SSF51430">
    <property type="entry name" value="NAD(P)-linked oxidoreductase"/>
    <property type="match status" value="1"/>
</dbReference>
<evidence type="ECO:0000313" key="3">
    <source>
        <dbReference type="EMBL" id="MBB5954502.1"/>
    </source>
</evidence>
<dbReference type="AlphaFoldDB" id="A0A841C7M9"/>
<keyword evidence="1" id="KW-0560">Oxidoreductase</keyword>
<evidence type="ECO:0000313" key="4">
    <source>
        <dbReference type="Proteomes" id="UP000547510"/>
    </source>
</evidence>
<dbReference type="CDD" id="cd19081">
    <property type="entry name" value="AKR_AKR9C1"/>
    <property type="match status" value="1"/>
</dbReference>
<dbReference type="Proteomes" id="UP000547510">
    <property type="component" value="Unassembled WGS sequence"/>
</dbReference>
<protein>
    <submittedName>
        <fullName evidence="3">Aryl-alcohol dehydrogenase-like predicted oxidoreductase</fullName>
    </submittedName>
</protein>
<dbReference type="FunFam" id="3.20.20.100:FF:000004">
    <property type="entry name" value="Oxidoreductase, aldo/keto reductase"/>
    <property type="match status" value="1"/>
</dbReference>
<dbReference type="Pfam" id="PF00248">
    <property type="entry name" value="Aldo_ket_red"/>
    <property type="match status" value="1"/>
</dbReference>
<reference evidence="3 4" key="1">
    <citation type="submission" date="2020-08" db="EMBL/GenBank/DDBJ databases">
        <title>Genomic Encyclopedia of Type Strains, Phase III (KMG-III): the genomes of soil and plant-associated and newly described type strains.</title>
        <authorList>
            <person name="Whitman W."/>
        </authorList>
    </citation>
    <scope>NUCLEOTIDE SEQUENCE [LARGE SCALE GENOMIC DNA]</scope>
    <source>
        <strain evidence="3 4">CECT 8640</strain>
    </source>
</reference>
<dbReference type="InterPro" id="IPR023210">
    <property type="entry name" value="NADP_OxRdtase_dom"/>
</dbReference>